<proteinExistence type="predicted"/>
<organism evidence="2 3">
    <name type="scientific">Phytophthora citrophthora</name>
    <dbReference type="NCBI Taxonomy" id="4793"/>
    <lineage>
        <taxon>Eukaryota</taxon>
        <taxon>Sar</taxon>
        <taxon>Stramenopiles</taxon>
        <taxon>Oomycota</taxon>
        <taxon>Peronosporomycetes</taxon>
        <taxon>Peronosporales</taxon>
        <taxon>Peronosporaceae</taxon>
        <taxon>Phytophthora</taxon>
    </lineage>
</organism>
<name>A0AAD9GV54_9STRA</name>
<dbReference type="Proteomes" id="UP001259832">
    <property type="component" value="Unassembled WGS sequence"/>
</dbReference>
<evidence type="ECO:0000256" key="1">
    <source>
        <dbReference type="SAM" id="MobiDB-lite"/>
    </source>
</evidence>
<keyword evidence="3" id="KW-1185">Reference proteome</keyword>
<gene>
    <name evidence="2" type="ORF">P3T76_003740</name>
</gene>
<evidence type="ECO:0000313" key="3">
    <source>
        <dbReference type="Proteomes" id="UP001259832"/>
    </source>
</evidence>
<protein>
    <submittedName>
        <fullName evidence="2">Uncharacterized protein</fullName>
    </submittedName>
</protein>
<reference evidence="2" key="1">
    <citation type="submission" date="2023-08" db="EMBL/GenBank/DDBJ databases">
        <title>Reference Genome Resource for the Citrus Pathogen Phytophthora citrophthora.</title>
        <authorList>
            <person name="Moller H."/>
            <person name="Coetzee B."/>
            <person name="Rose L.J."/>
            <person name="Van Niekerk J.M."/>
        </authorList>
    </citation>
    <scope>NUCLEOTIDE SEQUENCE</scope>
    <source>
        <strain evidence="2">STE-U-9442</strain>
    </source>
</reference>
<feature type="region of interest" description="Disordered" evidence="1">
    <location>
        <begin position="28"/>
        <end position="49"/>
    </location>
</feature>
<accession>A0AAD9GV54</accession>
<sequence length="89" mass="9606">MADIQHKRVALKLKQACEETAAQAIAATTASGQASRIHGKNRKFGSRKEAMAAKVSPIEKTSWSFLTDLVLLQIAAAKAKREAKEAAEK</sequence>
<dbReference type="AlphaFoldDB" id="A0AAD9GV54"/>
<comment type="caution">
    <text evidence="2">The sequence shown here is derived from an EMBL/GenBank/DDBJ whole genome shotgun (WGS) entry which is preliminary data.</text>
</comment>
<evidence type="ECO:0000313" key="2">
    <source>
        <dbReference type="EMBL" id="KAK1945207.1"/>
    </source>
</evidence>
<dbReference type="EMBL" id="JASMQC010000005">
    <property type="protein sequence ID" value="KAK1945207.1"/>
    <property type="molecule type" value="Genomic_DNA"/>
</dbReference>